<dbReference type="GO" id="GO:0003677">
    <property type="term" value="F:DNA binding"/>
    <property type="evidence" value="ECO:0007669"/>
    <property type="project" value="InterPro"/>
</dbReference>
<evidence type="ECO:0000256" key="1">
    <source>
        <dbReference type="ARBA" id="ARBA00023172"/>
    </source>
</evidence>
<dbReference type="AlphaFoldDB" id="A0A841ARK0"/>
<dbReference type="GO" id="GO:0006310">
    <property type="term" value="P:DNA recombination"/>
    <property type="evidence" value="ECO:0007669"/>
    <property type="project" value="UniProtKB-KW"/>
</dbReference>
<dbReference type="RefSeq" id="WP_184239573.1">
    <property type="nucleotide sequence ID" value="NZ_JACHMJ010000001.1"/>
</dbReference>
<keyword evidence="3" id="KW-1185">Reference proteome</keyword>
<comment type="caution">
    <text evidence="2">The sequence shown here is derived from an EMBL/GenBank/DDBJ whole genome shotgun (WGS) entry which is preliminary data.</text>
</comment>
<sequence>MQEFTRSIATEMRAKSEDHARNYMSAVAGLTIWTVNIACLPLERSSVLSGHNIDAYIRRGVKDLSPVTLRNLRSRLLRVSAELVDYNPRRRDAGKKSRYENFVPYAPKELTRFRNQGSTRSTAVRRHNWMTLLALGAGCGLNTTEIVLLPTSAVQSTGDGVRVTVAGKRPRMVVCLAAWEEDLRQLVSSPHAEHFLFSKAERPTYPNAYVTRFLSTVANDGAAFQVERLRSTWIVNHIDAGTPVFALMHALGVKSLSTLERLEQYAAAPGDDVLTAAFRGARS</sequence>
<dbReference type="Proteomes" id="UP000536685">
    <property type="component" value="Unassembled WGS sequence"/>
</dbReference>
<organism evidence="2 3">
    <name type="scientific">Conyzicola lurida</name>
    <dbReference type="NCBI Taxonomy" id="1172621"/>
    <lineage>
        <taxon>Bacteria</taxon>
        <taxon>Bacillati</taxon>
        <taxon>Actinomycetota</taxon>
        <taxon>Actinomycetes</taxon>
        <taxon>Micrococcales</taxon>
        <taxon>Microbacteriaceae</taxon>
        <taxon>Conyzicola</taxon>
    </lineage>
</organism>
<gene>
    <name evidence="2" type="ORF">HD599_003251</name>
</gene>
<reference evidence="2 3" key="1">
    <citation type="submission" date="2020-08" db="EMBL/GenBank/DDBJ databases">
        <title>Sequencing the genomes of 1000 actinobacteria strains.</title>
        <authorList>
            <person name="Klenk H.-P."/>
        </authorList>
    </citation>
    <scope>NUCLEOTIDE SEQUENCE [LARGE SCALE GENOMIC DNA]</scope>
    <source>
        <strain evidence="2 3">DSM 105784</strain>
    </source>
</reference>
<evidence type="ECO:0000313" key="2">
    <source>
        <dbReference type="EMBL" id="MBB5844928.1"/>
    </source>
</evidence>
<accession>A0A841ARK0</accession>
<dbReference type="InterPro" id="IPR013762">
    <property type="entry name" value="Integrase-like_cat_sf"/>
</dbReference>
<dbReference type="EMBL" id="JACHMJ010000001">
    <property type="protein sequence ID" value="MBB5844928.1"/>
    <property type="molecule type" value="Genomic_DNA"/>
</dbReference>
<evidence type="ECO:0000313" key="3">
    <source>
        <dbReference type="Proteomes" id="UP000536685"/>
    </source>
</evidence>
<name>A0A841ARK0_9MICO</name>
<dbReference type="SUPFAM" id="SSF56349">
    <property type="entry name" value="DNA breaking-rejoining enzymes"/>
    <property type="match status" value="1"/>
</dbReference>
<dbReference type="InterPro" id="IPR011010">
    <property type="entry name" value="DNA_brk_join_enz"/>
</dbReference>
<keyword evidence="1" id="KW-0233">DNA recombination</keyword>
<dbReference type="Gene3D" id="1.10.443.10">
    <property type="entry name" value="Intergrase catalytic core"/>
    <property type="match status" value="1"/>
</dbReference>
<dbReference type="GO" id="GO:0015074">
    <property type="term" value="P:DNA integration"/>
    <property type="evidence" value="ECO:0007669"/>
    <property type="project" value="InterPro"/>
</dbReference>
<proteinExistence type="predicted"/>
<protein>
    <submittedName>
        <fullName evidence="2">Site-specific recombinase XerD</fullName>
    </submittedName>
</protein>